<dbReference type="Gene3D" id="2.60.200.20">
    <property type="match status" value="1"/>
</dbReference>
<dbReference type="PROSITE" id="PS50006">
    <property type="entry name" value="FHA_DOMAIN"/>
    <property type="match status" value="1"/>
</dbReference>
<dbReference type="InterPro" id="IPR008984">
    <property type="entry name" value="SMAD_FHA_dom_sf"/>
</dbReference>
<dbReference type="Pfam" id="PF00498">
    <property type="entry name" value="FHA"/>
    <property type="match status" value="1"/>
</dbReference>
<feature type="compositionally biased region" description="Acidic residues" evidence="1">
    <location>
        <begin position="32"/>
        <end position="45"/>
    </location>
</feature>
<dbReference type="Proteomes" id="UP001345827">
    <property type="component" value="Unassembled WGS sequence"/>
</dbReference>
<feature type="region of interest" description="Disordered" evidence="1">
    <location>
        <begin position="26"/>
        <end position="68"/>
    </location>
</feature>
<dbReference type="SUPFAM" id="SSF49879">
    <property type="entry name" value="SMAD/FHA domain"/>
    <property type="match status" value="1"/>
</dbReference>
<proteinExistence type="predicted"/>
<reference evidence="3 4" key="1">
    <citation type="submission" date="2023-06" db="EMBL/GenBank/DDBJ databases">
        <title>Black Yeasts Isolated from many extreme environments.</title>
        <authorList>
            <person name="Coleine C."/>
            <person name="Stajich J.E."/>
            <person name="Selbmann L."/>
        </authorList>
    </citation>
    <scope>NUCLEOTIDE SEQUENCE [LARGE SCALE GENOMIC DNA]</scope>
    <source>
        <strain evidence="3 4">CCFEE 5887</strain>
    </source>
</reference>
<evidence type="ECO:0000313" key="4">
    <source>
        <dbReference type="Proteomes" id="UP001345827"/>
    </source>
</evidence>
<gene>
    <name evidence="3" type="ORF">LTR25_010777</name>
</gene>
<dbReference type="SMART" id="SM00240">
    <property type="entry name" value="FHA"/>
    <property type="match status" value="1"/>
</dbReference>
<organism evidence="3 4">
    <name type="scientific">Vermiconidia calcicola</name>
    <dbReference type="NCBI Taxonomy" id="1690605"/>
    <lineage>
        <taxon>Eukaryota</taxon>
        <taxon>Fungi</taxon>
        <taxon>Dikarya</taxon>
        <taxon>Ascomycota</taxon>
        <taxon>Pezizomycotina</taxon>
        <taxon>Dothideomycetes</taxon>
        <taxon>Dothideomycetidae</taxon>
        <taxon>Mycosphaerellales</taxon>
        <taxon>Extremaceae</taxon>
        <taxon>Vermiconidia</taxon>
    </lineage>
</organism>
<dbReference type="AlphaFoldDB" id="A0AAV9PSF8"/>
<protein>
    <recommendedName>
        <fullName evidence="2">FHA domain-containing protein</fullName>
    </recommendedName>
</protein>
<name>A0AAV9PSF8_9PEZI</name>
<dbReference type="InterPro" id="IPR051176">
    <property type="entry name" value="Cent_Immune-Sig_Mod"/>
</dbReference>
<dbReference type="GO" id="GO:0005737">
    <property type="term" value="C:cytoplasm"/>
    <property type="evidence" value="ECO:0007669"/>
    <property type="project" value="TreeGrafter"/>
</dbReference>
<feature type="domain" description="FHA" evidence="2">
    <location>
        <begin position="282"/>
        <end position="339"/>
    </location>
</feature>
<dbReference type="EMBL" id="JAXLQG010000030">
    <property type="protein sequence ID" value="KAK5527978.1"/>
    <property type="molecule type" value="Genomic_DNA"/>
</dbReference>
<accession>A0AAV9PSF8</accession>
<evidence type="ECO:0000259" key="2">
    <source>
        <dbReference type="PROSITE" id="PS50006"/>
    </source>
</evidence>
<evidence type="ECO:0000313" key="3">
    <source>
        <dbReference type="EMBL" id="KAK5527978.1"/>
    </source>
</evidence>
<dbReference type="PANTHER" id="PTHR15715">
    <property type="entry name" value="CENTROSOMAL PROTEIN OF 170 KDA"/>
    <property type="match status" value="1"/>
</dbReference>
<dbReference type="PANTHER" id="PTHR15715:SF46">
    <property type="entry name" value="TO VACUOLE TARGETING VPS64, PUTATIVE (AFU_ORTHOLOGUE AFUA_2G02420)-RELATED"/>
    <property type="match status" value="1"/>
</dbReference>
<sequence length="391" mass="44948">MFMVMMSGNQSCDEHYMIAGTQALAEGSSLEELQDEQEDEDEITTEDGAPKHEDSDEDDDVKQNSNNVTATWKPDVTYRKNAINRVAEVDRIQSTFKHMALSQSKKRRSFEDAEMIFESYHYPDGMYPIRKRVTRQPTMLRHLGDLEHYRLEKIDYDWTETSRTKLNTSEGKLLSLMNTSTSNQLLKGFRRMSRDRRAEIYRLLNVKNAAEQQGGVLWHVAHMKIIKSRTKSYGNGPPRVEVFCMEIVIDRVVASSAFLFLQCLNGTFEAKQITLPFYPEVLRIGRQTNSRTAPTPENGYFDSKAVSRQHADIWADLSGRVFIRDVKSSNGTYVNDLRLSPEKCESEPHELRLGDKLELGYNIESEDQKTVVHYKIFAIVDFVGFLGLRTS</sequence>
<keyword evidence="4" id="KW-1185">Reference proteome</keyword>
<dbReference type="InterPro" id="IPR000253">
    <property type="entry name" value="FHA_dom"/>
</dbReference>
<evidence type="ECO:0000256" key="1">
    <source>
        <dbReference type="SAM" id="MobiDB-lite"/>
    </source>
</evidence>
<comment type="caution">
    <text evidence="3">The sequence shown here is derived from an EMBL/GenBank/DDBJ whole genome shotgun (WGS) entry which is preliminary data.</text>
</comment>